<reference evidence="2 3" key="1">
    <citation type="journal article" date="2009" name="Nature">
        <title>Evolution of pathogenicity and sexual reproduction in eight Candida genomes.</title>
        <authorList>
            <person name="Butler G."/>
            <person name="Rasmussen M.D."/>
            <person name="Lin M.F."/>
            <person name="Santos M.A."/>
            <person name="Sakthikumar S."/>
            <person name="Munro C.A."/>
            <person name="Rheinbay E."/>
            <person name="Grabherr M."/>
            <person name="Forche A."/>
            <person name="Reedy J.L."/>
            <person name="Agrafioti I."/>
            <person name="Arnaud M.B."/>
            <person name="Bates S."/>
            <person name="Brown A.J."/>
            <person name="Brunke S."/>
            <person name="Costanzo M.C."/>
            <person name="Fitzpatrick D.A."/>
            <person name="de Groot P.W."/>
            <person name="Harris D."/>
            <person name="Hoyer L.L."/>
            <person name="Hube B."/>
            <person name="Klis F.M."/>
            <person name="Kodira C."/>
            <person name="Lennard N."/>
            <person name="Logue M.E."/>
            <person name="Martin R."/>
            <person name="Neiman A.M."/>
            <person name="Nikolaou E."/>
            <person name="Quail M.A."/>
            <person name="Quinn J."/>
            <person name="Santos M.C."/>
            <person name="Schmitzberger F.F."/>
            <person name="Sherlock G."/>
            <person name="Shah P."/>
            <person name="Silverstein K.A."/>
            <person name="Skrzypek M.S."/>
            <person name="Soll D."/>
            <person name="Staggs R."/>
            <person name="Stansfield I."/>
            <person name="Stumpf M.P."/>
            <person name="Sudbery P.E."/>
            <person name="Srikantha T."/>
            <person name="Zeng Q."/>
            <person name="Berman J."/>
            <person name="Berriman M."/>
            <person name="Heitman J."/>
            <person name="Gow N.A."/>
            <person name="Lorenz M.C."/>
            <person name="Birren B.W."/>
            <person name="Kellis M."/>
            <person name="Cuomo C.A."/>
        </authorList>
    </citation>
    <scope>NUCLEOTIDE SEQUENCE [LARGE SCALE GENOMIC DNA]</scope>
    <source>
        <strain evidence="3">ATCC MYA-3404 / T1</strain>
    </source>
</reference>
<dbReference type="GeneID" id="8301714"/>
<dbReference type="EMBL" id="GG692397">
    <property type="protein sequence ID" value="EER33455.1"/>
    <property type="molecule type" value="Genomic_DNA"/>
</dbReference>
<dbReference type="eggNOG" id="KOG0867">
    <property type="taxonomic scope" value="Eukaryota"/>
</dbReference>
<dbReference type="VEuPathDB" id="FungiDB:CTRG_02273"/>
<dbReference type="OrthoDB" id="2098326at2759"/>
<feature type="domain" description="GST C-terminal" evidence="1">
    <location>
        <begin position="1"/>
        <end position="94"/>
    </location>
</feature>
<evidence type="ECO:0000313" key="3">
    <source>
        <dbReference type="Proteomes" id="UP000002037"/>
    </source>
</evidence>
<evidence type="ECO:0000313" key="2">
    <source>
        <dbReference type="EMBL" id="EER33455.1"/>
    </source>
</evidence>
<dbReference type="KEGG" id="ctp:CTRG_02273"/>
<keyword evidence="3" id="KW-1185">Reference proteome</keyword>
<evidence type="ECO:0000259" key="1">
    <source>
        <dbReference type="PROSITE" id="PS50405"/>
    </source>
</evidence>
<dbReference type="InterPro" id="IPR004046">
    <property type="entry name" value="GST_C"/>
</dbReference>
<dbReference type="Proteomes" id="UP000002037">
    <property type="component" value="Unassembled WGS sequence"/>
</dbReference>
<protein>
    <recommendedName>
        <fullName evidence="1">GST C-terminal domain-containing protein</fullName>
    </recommendedName>
</protein>
<dbReference type="HOGENOM" id="CLU_011226_15_7_1"/>
<name>C5M9W1_CANTT</name>
<dbReference type="AlphaFoldDB" id="C5M9W1"/>
<sequence>MQYLEDRLIKNGTGFFVGDKLTGADVILSFPIHENVFDNLEGVKEILHDDRDMRKLYPNLYKWSKMIKNQPSYKKICQTMDEEVEDLIASNPRFDYGKE</sequence>
<dbReference type="STRING" id="294747.C5M9W1"/>
<dbReference type="PROSITE" id="PS50405">
    <property type="entry name" value="GST_CTER"/>
    <property type="match status" value="1"/>
</dbReference>
<organism evidence="2 3">
    <name type="scientific">Candida tropicalis (strain ATCC MYA-3404 / T1)</name>
    <name type="common">Yeast</name>
    <dbReference type="NCBI Taxonomy" id="294747"/>
    <lineage>
        <taxon>Eukaryota</taxon>
        <taxon>Fungi</taxon>
        <taxon>Dikarya</taxon>
        <taxon>Ascomycota</taxon>
        <taxon>Saccharomycotina</taxon>
        <taxon>Pichiomycetes</taxon>
        <taxon>Debaryomycetaceae</taxon>
        <taxon>Candida/Lodderomyces clade</taxon>
        <taxon>Candida</taxon>
    </lineage>
</organism>
<dbReference type="SUPFAM" id="SSF47616">
    <property type="entry name" value="GST C-terminal domain-like"/>
    <property type="match status" value="1"/>
</dbReference>
<dbReference type="Gene3D" id="1.20.1050.10">
    <property type="match status" value="1"/>
</dbReference>
<dbReference type="RefSeq" id="XP_002547976.1">
    <property type="nucleotide sequence ID" value="XM_002547930.1"/>
</dbReference>
<gene>
    <name evidence="2" type="ORF">CTRG_02273</name>
</gene>
<dbReference type="InterPro" id="IPR036282">
    <property type="entry name" value="Glutathione-S-Trfase_C_sf"/>
</dbReference>
<accession>C5M9W1</accession>
<proteinExistence type="predicted"/>
<dbReference type="InterPro" id="IPR010987">
    <property type="entry name" value="Glutathione-S-Trfase_C-like"/>
</dbReference>
<dbReference type="Pfam" id="PF14497">
    <property type="entry name" value="GST_C_3"/>
    <property type="match status" value="1"/>
</dbReference>